<reference evidence="1 2" key="1">
    <citation type="journal article" date="2015" name="Antonie Van Leeuwenhoek">
        <title>Pseudooceanicola atlanticus gen. nov. sp. nov., isolated from surface seawater of the Atlantic Ocean and reclassification of Oceanicola batsensis, Oceanicola marinus, Oceanicola nitratireducens, Oceanicola nanhaiensis, Oceanicola antarcticus and Oceanicola flagellatus, as Pseudooceanicola batsensis comb. nov., Pseudooceanicola marinus comb. nov., Pseudooceanicola nitratireducens comb. nov., Pseudooceanicola nanhaiensis comb. nov., Pseudooceanicola antarcticus comb. nov., and Pseudooceanicola flagellatus comb. nov.</title>
        <authorList>
            <person name="Lai Q."/>
            <person name="Li G."/>
            <person name="Liu X."/>
            <person name="Du Y."/>
            <person name="Sun F."/>
            <person name="Shao Z."/>
        </authorList>
    </citation>
    <scope>NUCLEOTIDE SEQUENCE [LARGE SCALE GENOMIC DNA]</scope>
    <source>
        <strain evidence="1 2">22II-s11g</strain>
    </source>
</reference>
<comment type="caution">
    <text evidence="1">The sequence shown here is derived from an EMBL/GenBank/DDBJ whole genome shotgun (WGS) entry which is preliminary data.</text>
</comment>
<keyword evidence="2" id="KW-1185">Reference proteome</keyword>
<accession>A0A0A0EIM9</accession>
<dbReference type="EMBL" id="AQQX01000003">
    <property type="protein sequence ID" value="KGM49032.1"/>
    <property type="molecule type" value="Genomic_DNA"/>
</dbReference>
<evidence type="ECO:0000313" key="2">
    <source>
        <dbReference type="Proteomes" id="UP000030004"/>
    </source>
</evidence>
<dbReference type="Proteomes" id="UP000030004">
    <property type="component" value="Unassembled WGS sequence"/>
</dbReference>
<gene>
    <name evidence="1" type="ORF">ATO9_10125</name>
</gene>
<dbReference type="AlphaFoldDB" id="A0A0A0EIM9"/>
<dbReference type="eggNOG" id="ENOG5031UCB">
    <property type="taxonomic scope" value="Bacteria"/>
</dbReference>
<proteinExistence type="predicted"/>
<dbReference type="OrthoDB" id="7870782at2"/>
<protein>
    <submittedName>
        <fullName evidence="1">Uncharacterized protein</fullName>
    </submittedName>
</protein>
<dbReference type="RefSeq" id="WP_043747978.1">
    <property type="nucleotide sequence ID" value="NZ_AQQX01000003.1"/>
</dbReference>
<name>A0A0A0EIM9_9RHOB</name>
<sequence length="71" mass="7934">MNADQLDHITNTLISDITAQVPGSRHHYLDRVHEVMGAYSRAGRAAPGSMRRLLEELTTEAVEARFDNMPV</sequence>
<organism evidence="1 2">
    <name type="scientific">Pseudooceanicola atlanticus</name>
    <dbReference type="NCBI Taxonomy" id="1461694"/>
    <lineage>
        <taxon>Bacteria</taxon>
        <taxon>Pseudomonadati</taxon>
        <taxon>Pseudomonadota</taxon>
        <taxon>Alphaproteobacteria</taxon>
        <taxon>Rhodobacterales</taxon>
        <taxon>Paracoccaceae</taxon>
        <taxon>Pseudooceanicola</taxon>
    </lineage>
</organism>
<evidence type="ECO:0000313" key="1">
    <source>
        <dbReference type="EMBL" id="KGM49032.1"/>
    </source>
</evidence>